<dbReference type="OrthoDB" id="737278at2759"/>
<dbReference type="Pfam" id="PF02365">
    <property type="entry name" value="NAM"/>
    <property type="match status" value="1"/>
</dbReference>
<evidence type="ECO:0000256" key="2">
    <source>
        <dbReference type="ARBA" id="ARBA00004167"/>
    </source>
</evidence>
<evidence type="ECO:0000256" key="6">
    <source>
        <dbReference type="ARBA" id="ARBA00023125"/>
    </source>
</evidence>
<reference evidence="14 15" key="1">
    <citation type="journal article" date="2009" name="Nat. Genet.">
        <title>The genome of the cucumber, Cucumis sativus L.</title>
        <authorList>
            <person name="Huang S."/>
            <person name="Li R."/>
            <person name="Zhang Z."/>
            <person name="Li L."/>
            <person name="Gu X."/>
            <person name="Fan W."/>
            <person name="Lucas W.J."/>
            <person name="Wang X."/>
            <person name="Xie B."/>
            <person name="Ni P."/>
            <person name="Ren Y."/>
            <person name="Zhu H."/>
            <person name="Li J."/>
            <person name="Lin K."/>
            <person name="Jin W."/>
            <person name="Fei Z."/>
            <person name="Li G."/>
            <person name="Staub J."/>
            <person name="Kilian A."/>
            <person name="van der Vossen E.A."/>
            <person name="Wu Y."/>
            <person name="Guo J."/>
            <person name="He J."/>
            <person name="Jia Z."/>
            <person name="Ren Y."/>
            <person name="Tian G."/>
            <person name="Lu Y."/>
            <person name="Ruan J."/>
            <person name="Qian W."/>
            <person name="Wang M."/>
            <person name="Huang Q."/>
            <person name="Li B."/>
            <person name="Xuan Z."/>
            <person name="Cao J."/>
            <person name="Asan"/>
            <person name="Wu Z."/>
            <person name="Zhang J."/>
            <person name="Cai Q."/>
            <person name="Bai Y."/>
            <person name="Zhao B."/>
            <person name="Han Y."/>
            <person name="Li Y."/>
            <person name="Li X."/>
            <person name="Wang S."/>
            <person name="Shi Q."/>
            <person name="Liu S."/>
            <person name="Cho W.K."/>
            <person name="Kim J.Y."/>
            <person name="Xu Y."/>
            <person name="Heller-Uszynska K."/>
            <person name="Miao H."/>
            <person name="Cheng Z."/>
            <person name="Zhang S."/>
            <person name="Wu J."/>
            <person name="Yang Y."/>
            <person name="Kang H."/>
            <person name="Li M."/>
            <person name="Liang H."/>
            <person name="Ren X."/>
            <person name="Shi Z."/>
            <person name="Wen M."/>
            <person name="Jian M."/>
            <person name="Yang H."/>
            <person name="Zhang G."/>
            <person name="Yang Z."/>
            <person name="Chen R."/>
            <person name="Liu S."/>
            <person name="Li J."/>
            <person name="Ma L."/>
            <person name="Liu H."/>
            <person name="Zhou Y."/>
            <person name="Zhao J."/>
            <person name="Fang X."/>
            <person name="Li G."/>
            <person name="Fang L."/>
            <person name="Li Y."/>
            <person name="Liu D."/>
            <person name="Zheng H."/>
            <person name="Zhang Y."/>
            <person name="Qin N."/>
            <person name="Li Z."/>
            <person name="Yang G."/>
            <person name="Yang S."/>
            <person name="Bolund L."/>
            <person name="Kristiansen K."/>
            <person name="Zheng H."/>
            <person name="Li S."/>
            <person name="Zhang X."/>
            <person name="Yang H."/>
            <person name="Wang J."/>
            <person name="Sun R."/>
            <person name="Zhang B."/>
            <person name="Jiang S."/>
            <person name="Wang J."/>
            <person name="Du Y."/>
            <person name="Li S."/>
        </authorList>
    </citation>
    <scope>NUCLEOTIDE SEQUENCE [LARGE SCALE GENOMIC DNA]</scope>
    <source>
        <strain evidence="15">cv. 9930</strain>
    </source>
</reference>
<gene>
    <name evidence="14" type="ORF">Csa_4G091920</name>
</gene>
<feature type="compositionally biased region" description="Basic and acidic residues" evidence="11">
    <location>
        <begin position="238"/>
        <end position="247"/>
    </location>
</feature>
<evidence type="ECO:0000256" key="12">
    <source>
        <dbReference type="SAM" id="Phobius"/>
    </source>
</evidence>
<dbReference type="eggNOG" id="ENOG502QS98">
    <property type="taxonomic scope" value="Eukaryota"/>
</dbReference>
<dbReference type="PANTHER" id="PTHR31744:SF216">
    <property type="entry name" value="NAC TRANSCRIPTION FACTOR"/>
    <property type="match status" value="1"/>
</dbReference>
<dbReference type="KEGG" id="csv:101208690"/>
<dbReference type="InterPro" id="IPR036093">
    <property type="entry name" value="NAC_dom_sf"/>
</dbReference>
<feature type="compositionally biased region" description="Basic and acidic residues" evidence="11">
    <location>
        <begin position="218"/>
        <end position="230"/>
    </location>
</feature>
<proteinExistence type="predicted"/>
<reference evidence="14 15" key="2">
    <citation type="journal article" date="2009" name="PLoS ONE">
        <title>An integrated genetic and cytogenetic map of the cucumber genome.</title>
        <authorList>
            <person name="Ren Y."/>
            <person name="Zhang Z."/>
            <person name="Liu J."/>
            <person name="Staub J.E."/>
            <person name="Han Y."/>
            <person name="Cheng Z."/>
            <person name="Li X."/>
            <person name="Lu J."/>
            <person name="Miao H."/>
            <person name="Kang H."/>
            <person name="Xie B."/>
            <person name="Gu X."/>
            <person name="Wang X."/>
            <person name="Du Y."/>
            <person name="Jin W."/>
            <person name="Huang S."/>
        </authorList>
    </citation>
    <scope>NUCLEOTIDE SEQUENCE [LARGE SCALE GENOMIC DNA]</scope>
    <source>
        <strain evidence="15">cv. 9930</strain>
    </source>
</reference>
<sequence length="606" mass="66688">MAVLTLNSLPLGFRFRPTDEELIDYYLRSKINGNHEDVSVIREVDVCKWEPWDLPDLSIIKTKDPEWFFFCPQDRKYPNGHRLKRATVAGYWKATGKDRKIKSGTKLIGMKKTLVFYKGRAPKGKRTNWVVHEYRATLKELDGTNPGQSAFVLCRLFKKQDESIEGSNGDEAEAAISSPTTAESSPGPGDSHSEPILPLVSPSLQRQAESSDGVLSETVEHTDGSADIHGFDSYNAEMDTHPDEERKFCGSENKPLDSKLYSPLHSQLQAELGSSGIYYSDSNYLNYEANGNAEQLPSGTEESDFINQMLDSFVYNLDDFPLEDQQEFMSLSEFPNNTMDSLDNGFFGKVEADNVKAMVMPDFESSICLEDIDRKTPIIDHVGTSPPEQGQFYNISGSLQESYNQSSAVGSMDAGTGIQRISRQPRSLQHSNEFSTFQGTAPRRLRLQRKLVAPSLSSSNVCSESGGWPDNDPPSTPSKVKKASENKTTGGASENKTTGGDCASDGGAVAAATVDVVKQSQTTPNAESDVSSSKASLEVSAKSMASYSTKIDFLTGRRRLVTALPPSILSYVSVARLVVVALSIIFISIWKCCNREQRGYFVSPFC</sequence>
<evidence type="ECO:0000256" key="9">
    <source>
        <dbReference type="ARBA" id="ARBA00023163"/>
    </source>
</evidence>
<evidence type="ECO:0000256" key="8">
    <source>
        <dbReference type="ARBA" id="ARBA00023159"/>
    </source>
</evidence>
<protein>
    <recommendedName>
        <fullName evidence="13">NAC domain-containing protein</fullName>
    </recommendedName>
</protein>
<dbReference type="EMBL" id="CM002925">
    <property type="protein sequence ID" value="KGN53626.1"/>
    <property type="molecule type" value="Genomic_DNA"/>
</dbReference>
<feature type="compositionally biased region" description="Polar residues" evidence="11">
    <location>
        <begin position="486"/>
        <end position="498"/>
    </location>
</feature>
<comment type="subcellular location">
    <subcellularLocation>
        <location evidence="2">Membrane</location>
        <topology evidence="2">Single-pass membrane protein</topology>
    </subcellularLocation>
    <subcellularLocation>
        <location evidence="1">Nucleus</location>
    </subcellularLocation>
</comment>
<evidence type="ECO:0000313" key="15">
    <source>
        <dbReference type="Proteomes" id="UP000029981"/>
    </source>
</evidence>
<keyword evidence="7 12" id="KW-0472">Membrane</keyword>
<dbReference type="Gramene" id="KGN53626">
    <property type="protein sequence ID" value="KGN53626"/>
    <property type="gene ID" value="Csa_4G091920"/>
</dbReference>
<reference evidence="14 15" key="3">
    <citation type="journal article" date="2010" name="BMC Genomics">
        <title>Transcriptome sequencing and comparative analysis of cucumber flowers with different sex types.</title>
        <authorList>
            <person name="Guo S."/>
            <person name="Zheng Y."/>
            <person name="Joung J.G."/>
            <person name="Liu S."/>
            <person name="Zhang Z."/>
            <person name="Crasta O.R."/>
            <person name="Sobral B.W."/>
            <person name="Xu Y."/>
            <person name="Huang S."/>
            <person name="Fei Z."/>
        </authorList>
    </citation>
    <scope>NUCLEOTIDE SEQUENCE [LARGE SCALE GENOMIC DNA]</scope>
    <source>
        <strain evidence="15">cv. 9930</strain>
    </source>
</reference>
<evidence type="ECO:0000256" key="3">
    <source>
        <dbReference type="ARBA" id="ARBA00022692"/>
    </source>
</evidence>
<dbReference type="PANTHER" id="PTHR31744">
    <property type="entry name" value="PROTEIN CUP-SHAPED COTYLEDON 2-RELATED"/>
    <property type="match status" value="1"/>
</dbReference>
<evidence type="ECO:0000259" key="13">
    <source>
        <dbReference type="PROSITE" id="PS51005"/>
    </source>
</evidence>
<dbReference type="GO" id="GO:0016020">
    <property type="term" value="C:membrane"/>
    <property type="evidence" value="ECO:0007669"/>
    <property type="project" value="UniProtKB-SubCell"/>
</dbReference>
<dbReference type="PROSITE" id="PS51005">
    <property type="entry name" value="NAC"/>
    <property type="match status" value="1"/>
</dbReference>
<feature type="region of interest" description="Disordered" evidence="11">
    <location>
        <begin position="456"/>
        <end position="502"/>
    </location>
</feature>
<dbReference type="GO" id="GO:0005634">
    <property type="term" value="C:nucleus"/>
    <property type="evidence" value="ECO:0007669"/>
    <property type="project" value="UniProtKB-SubCell"/>
</dbReference>
<dbReference type="Gene3D" id="2.170.150.80">
    <property type="entry name" value="NAC domain"/>
    <property type="match status" value="1"/>
</dbReference>
<feature type="region of interest" description="Disordered" evidence="11">
    <location>
        <begin position="164"/>
        <end position="247"/>
    </location>
</feature>
<dbReference type="InterPro" id="IPR003441">
    <property type="entry name" value="NAC-dom"/>
</dbReference>
<evidence type="ECO:0000256" key="11">
    <source>
        <dbReference type="SAM" id="MobiDB-lite"/>
    </source>
</evidence>
<keyword evidence="10" id="KW-0539">Nucleus</keyword>
<evidence type="ECO:0000313" key="14">
    <source>
        <dbReference type="EMBL" id="KGN53626.1"/>
    </source>
</evidence>
<name>A0A0A0L0H2_CUCSA</name>
<reference evidence="14 15" key="4">
    <citation type="journal article" date="2011" name="BMC Genomics">
        <title>RNA-Seq improves annotation of protein-coding genes in the cucumber genome.</title>
        <authorList>
            <person name="Li Z."/>
            <person name="Zhang Z."/>
            <person name="Yan P."/>
            <person name="Huang S."/>
            <person name="Fei Z."/>
            <person name="Lin K."/>
        </authorList>
    </citation>
    <scope>NUCLEOTIDE SEQUENCE [LARGE SCALE GENOMIC DNA]</scope>
    <source>
        <strain evidence="15">cv. 9930</strain>
    </source>
</reference>
<dbReference type="Proteomes" id="UP000029981">
    <property type="component" value="Chromosome 4"/>
</dbReference>
<keyword evidence="4 12" id="KW-1133">Transmembrane helix</keyword>
<evidence type="ECO:0000256" key="5">
    <source>
        <dbReference type="ARBA" id="ARBA00023015"/>
    </source>
</evidence>
<keyword evidence="8" id="KW-0010">Activator</keyword>
<dbReference type="STRING" id="3659.A0A0A0L0H2"/>
<dbReference type="FunFam" id="2.170.150.80:FF:000002">
    <property type="entry name" value="Nac domain-containing protein 86"/>
    <property type="match status" value="1"/>
</dbReference>
<dbReference type="GO" id="GO:0006355">
    <property type="term" value="P:regulation of DNA-templated transcription"/>
    <property type="evidence" value="ECO:0007669"/>
    <property type="project" value="InterPro"/>
</dbReference>
<keyword evidence="9" id="KW-0804">Transcription</keyword>
<evidence type="ECO:0000256" key="1">
    <source>
        <dbReference type="ARBA" id="ARBA00004123"/>
    </source>
</evidence>
<evidence type="ECO:0000256" key="10">
    <source>
        <dbReference type="ARBA" id="ARBA00023242"/>
    </source>
</evidence>
<feature type="transmembrane region" description="Helical" evidence="12">
    <location>
        <begin position="568"/>
        <end position="590"/>
    </location>
</feature>
<evidence type="ECO:0000256" key="7">
    <source>
        <dbReference type="ARBA" id="ARBA00023136"/>
    </source>
</evidence>
<dbReference type="GO" id="GO:0000976">
    <property type="term" value="F:transcription cis-regulatory region binding"/>
    <property type="evidence" value="ECO:0007669"/>
    <property type="project" value="UniProtKB-ARBA"/>
</dbReference>
<dbReference type="AlphaFoldDB" id="A0A0A0L0H2"/>
<keyword evidence="3 12" id="KW-0812">Transmembrane</keyword>
<feature type="domain" description="NAC" evidence="13">
    <location>
        <begin position="9"/>
        <end position="159"/>
    </location>
</feature>
<keyword evidence="5" id="KW-0805">Transcription regulation</keyword>
<dbReference type="SUPFAM" id="SSF101941">
    <property type="entry name" value="NAC domain"/>
    <property type="match status" value="1"/>
</dbReference>
<keyword evidence="15" id="KW-1185">Reference proteome</keyword>
<evidence type="ECO:0000256" key="4">
    <source>
        <dbReference type="ARBA" id="ARBA00022989"/>
    </source>
</evidence>
<keyword evidence="6" id="KW-0238">DNA-binding</keyword>
<accession>A0A0A0L0H2</accession>
<organism evidence="14 15">
    <name type="scientific">Cucumis sativus</name>
    <name type="common">Cucumber</name>
    <dbReference type="NCBI Taxonomy" id="3659"/>
    <lineage>
        <taxon>Eukaryota</taxon>
        <taxon>Viridiplantae</taxon>
        <taxon>Streptophyta</taxon>
        <taxon>Embryophyta</taxon>
        <taxon>Tracheophyta</taxon>
        <taxon>Spermatophyta</taxon>
        <taxon>Magnoliopsida</taxon>
        <taxon>eudicotyledons</taxon>
        <taxon>Gunneridae</taxon>
        <taxon>Pentapetalae</taxon>
        <taxon>rosids</taxon>
        <taxon>fabids</taxon>
        <taxon>Cucurbitales</taxon>
        <taxon>Cucurbitaceae</taxon>
        <taxon>Benincaseae</taxon>
        <taxon>Cucumis</taxon>
    </lineage>
</organism>